<organism evidence="1 2">
    <name type="scientific">Pelotomaculum isophthalicicum JI</name>
    <dbReference type="NCBI Taxonomy" id="947010"/>
    <lineage>
        <taxon>Bacteria</taxon>
        <taxon>Bacillati</taxon>
        <taxon>Bacillota</taxon>
        <taxon>Clostridia</taxon>
        <taxon>Eubacteriales</taxon>
        <taxon>Desulfotomaculaceae</taxon>
        <taxon>Pelotomaculum</taxon>
    </lineage>
</organism>
<accession>A0A9X4H5N7</accession>
<dbReference type="RefSeq" id="WP_277443050.1">
    <property type="nucleotide sequence ID" value="NZ_JAKOAV010000007.1"/>
</dbReference>
<protein>
    <submittedName>
        <fullName evidence="1">Uncharacterized protein</fullName>
    </submittedName>
</protein>
<gene>
    <name evidence="1" type="ORF">L7E55_05405</name>
</gene>
<keyword evidence="2" id="KW-1185">Reference proteome</keyword>
<reference evidence="1" key="1">
    <citation type="submission" date="2022-02" db="EMBL/GenBank/DDBJ databases">
        <authorList>
            <person name="Leng L."/>
        </authorList>
    </citation>
    <scope>NUCLEOTIDE SEQUENCE</scope>
    <source>
        <strain evidence="1">JI</strain>
    </source>
</reference>
<proteinExistence type="predicted"/>
<evidence type="ECO:0000313" key="1">
    <source>
        <dbReference type="EMBL" id="MDF9407799.1"/>
    </source>
</evidence>
<evidence type="ECO:0000313" key="2">
    <source>
        <dbReference type="Proteomes" id="UP001154312"/>
    </source>
</evidence>
<sequence length="51" mass="5942">MSNLDELTNEFNIYSDLYEREEDPKVKDVLIKRLLEIARAVGSLTLKDQTN</sequence>
<comment type="caution">
    <text evidence="1">The sequence shown here is derived from an EMBL/GenBank/DDBJ whole genome shotgun (WGS) entry which is preliminary data.</text>
</comment>
<name>A0A9X4H5N7_9FIRM</name>
<dbReference type="Proteomes" id="UP001154312">
    <property type="component" value="Unassembled WGS sequence"/>
</dbReference>
<dbReference type="AlphaFoldDB" id="A0A9X4H5N7"/>
<dbReference type="EMBL" id="JAKOAV010000007">
    <property type="protein sequence ID" value="MDF9407799.1"/>
    <property type="molecule type" value="Genomic_DNA"/>
</dbReference>